<evidence type="ECO:0000256" key="2">
    <source>
        <dbReference type="SAM" id="MobiDB-lite"/>
    </source>
</evidence>
<dbReference type="PANTHER" id="PTHR43156">
    <property type="entry name" value="STAGE II SPORULATION PROTEIN E-RELATED"/>
    <property type="match status" value="1"/>
</dbReference>
<dbReference type="SUPFAM" id="SSF55785">
    <property type="entry name" value="PYP-like sensor domain (PAS domain)"/>
    <property type="match status" value="1"/>
</dbReference>
<name>A0ABR9LPG2_9ACTN</name>
<keyword evidence="1" id="KW-0378">Hydrolase</keyword>
<dbReference type="SUPFAM" id="SSF81606">
    <property type="entry name" value="PP2C-like"/>
    <property type="match status" value="1"/>
</dbReference>
<dbReference type="RefSeq" id="WP_225963222.1">
    <property type="nucleotide sequence ID" value="NZ_JADBEK010000001.1"/>
</dbReference>
<evidence type="ECO:0000313" key="4">
    <source>
        <dbReference type="EMBL" id="MBE1582548.1"/>
    </source>
</evidence>
<accession>A0ABR9LPG2</accession>
<dbReference type="NCBIfam" id="TIGR00229">
    <property type="entry name" value="sensory_box"/>
    <property type="match status" value="1"/>
</dbReference>
<dbReference type="SMART" id="SM00331">
    <property type="entry name" value="PP2C_SIG"/>
    <property type="match status" value="1"/>
</dbReference>
<dbReference type="PROSITE" id="PS50112">
    <property type="entry name" value="PAS"/>
    <property type="match status" value="1"/>
</dbReference>
<dbReference type="InterPro" id="IPR036457">
    <property type="entry name" value="PPM-type-like_dom_sf"/>
</dbReference>
<dbReference type="SMART" id="SM00091">
    <property type="entry name" value="PAS"/>
    <property type="match status" value="1"/>
</dbReference>
<sequence length="583" mass="62713">MKQVTGTREEAPSMNVPAGDTGASWAVDGARLGRLPDLSDAGAYVVDDRGRIVEVAAQAEQLLGRPAEELLGRDAHDLLHRGKYGETLPRSRCAMRRPLIVGGSAQGEGEWFERGDGLLMRVSWMVTPCRLDEGGTGALVIFHETPSPTPAPHEADGAAASMSQLDRLALLAETTTTLTSSLDVDETLRQLVRLVLPLLADWVVIDLLTEDGGVSRASVVHFEDGLLTYRDDLEGPMPPVPQESPMPLSRALRGVTATLVTPETYHGHPDSGIAVAQQELFRVTGMHSACIAPIRGVRDVVGALTLGRSGQPAAFTTADLLLVEDIARRAGLALDNARLYERQRRVAETMQRHLLPHLPSVPGLEMNASYRPAPRASQVGGDWYDSFVLPDGATALVIGDVVGHDLDAAAGMAQVCNMLRAYAGASEDPPSVIVDRLDQAVARMAQTTMATAVLARLERRDDGGWLLRWTNAGHPPPLLVERDGRTRYLEEGQDLLLGTGIPTVRADATADLPPLSTLVLYTDGLIESPTRTLDEGMSRLARHAASMAHRPVTLLGDVLIDRVRPTDNDDDVALLTVRIPAHP</sequence>
<dbReference type="InterPro" id="IPR035965">
    <property type="entry name" value="PAS-like_dom_sf"/>
</dbReference>
<dbReference type="Proteomes" id="UP000633509">
    <property type="component" value="Unassembled WGS sequence"/>
</dbReference>
<dbReference type="Pfam" id="PF01590">
    <property type="entry name" value="GAF"/>
    <property type="match status" value="1"/>
</dbReference>
<feature type="domain" description="PAS" evidence="3">
    <location>
        <begin position="28"/>
        <end position="80"/>
    </location>
</feature>
<gene>
    <name evidence="4" type="ORF">H4W80_000806</name>
</gene>
<evidence type="ECO:0000313" key="5">
    <source>
        <dbReference type="Proteomes" id="UP000633509"/>
    </source>
</evidence>
<comment type="caution">
    <text evidence="4">The sequence shown here is derived from an EMBL/GenBank/DDBJ whole genome shotgun (WGS) entry which is preliminary data.</text>
</comment>
<protein>
    <submittedName>
        <fullName evidence="4">PAS domain S-box-containing protein</fullName>
    </submittedName>
</protein>
<dbReference type="SUPFAM" id="SSF55781">
    <property type="entry name" value="GAF domain-like"/>
    <property type="match status" value="1"/>
</dbReference>
<evidence type="ECO:0000259" key="3">
    <source>
        <dbReference type="PROSITE" id="PS50112"/>
    </source>
</evidence>
<keyword evidence="5" id="KW-1185">Reference proteome</keyword>
<dbReference type="InterPro" id="IPR013767">
    <property type="entry name" value="PAS_fold"/>
</dbReference>
<organism evidence="4 5">
    <name type="scientific">Nonomuraea angiospora</name>
    <dbReference type="NCBI Taxonomy" id="46172"/>
    <lineage>
        <taxon>Bacteria</taxon>
        <taxon>Bacillati</taxon>
        <taxon>Actinomycetota</taxon>
        <taxon>Actinomycetes</taxon>
        <taxon>Streptosporangiales</taxon>
        <taxon>Streptosporangiaceae</taxon>
        <taxon>Nonomuraea</taxon>
    </lineage>
</organism>
<dbReference type="PANTHER" id="PTHR43156:SF2">
    <property type="entry name" value="STAGE II SPORULATION PROTEIN E"/>
    <property type="match status" value="1"/>
</dbReference>
<dbReference type="InterPro" id="IPR000014">
    <property type="entry name" value="PAS"/>
</dbReference>
<dbReference type="InterPro" id="IPR052016">
    <property type="entry name" value="Bact_Sigma-Reg"/>
</dbReference>
<dbReference type="EMBL" id="JADBEK010000001">
    <property type="protein sequence ID" value="MBE1582548.1"/>
    <property type="molecule type" value="Genomic_DNA"/>
</dbReference>
<dbReference type="Gene3D" id="3.30.450.40">
    <property type="match status" value="1"/>
</dbReference>
<dbReference type="CDD" id="cd00130">
    <property type="entry name" value="PAS"/>
    <property type="match status" value="1"/>
</dbReference>
<dbReference type="Gene3D" id="3.60.40.10">
    <property type="entry name" value="PPM-type phosphatase domain"/>
    <property type="match status" value="1"/>
</dbReference>
<reference evidence="4 5" key="1">
    <citation type="submission" date="2020-10" db="EMBL/GenBank/DDBJ databases">
        <title>Sequencing the genomes of 1000 actinobacteria strains.</title>
        <authorList>
            <person name="Klenk H.-P."/>
        </authorList>
    </citation>
    <scope>NUCLEOTIDE SEQUENCE [LARGE SCALE GENOMIC DNA]</scope>
    <source>
        <strain evidence="4 5">DSM 43173</strain>
    </source>
</reference>
<dbReference type="InterPro" id="IPR001932">
    <property type="entry name" value="PPM-type_phosphatase-like_dom"/>
</dbReference>
<dbReference type="Pfam" id="PF00989">
    <property type="entry name" value="PAS"/>
    <property type="match status" value="1"/>
</dbReference>
<evidence type="ECO:0000256" key="1">
    <source>
        <dbReference type="ARBA" id="ARBA00022801"/>
    </source>
</evidence>
<feature type="region of interest" description="Disordered" evidence="2">
    <location>
        <begin position="1"/>
        <end position="22"/>
    </location>
</feature>
<dbReference type="SMART" id="SM00065">
    <property type="entry name" value="GAF"/>
    <property type="match status" value="1"/>
</dbReference>
<dbReference type="InterPro" id="IPR029016">
    <property type="entry name" value="GAF-like_dom_sf"/>
</dbReference>
<dbReference type="Pfam" id="PF07228">
    <property type="entry name" value="SpoIIE"/>
    <property type="match status" value="1"/>
</dbReference>
<proteinExistence type="predicted"/>
<dbReference type="InterPro" id="IPR003018">
    <property type="entry name" value="GAF"/>
</dbReference>
<dbReference type="Gene3D" id="3.30.450.20">
    <property type="entry name" value="PAS domain"/>
    <property type="match status" value="1"/>
</dbReference>